<name>A0A9N7TSM2_PLEPL</name>
<dbReference type="InterPro" id="IPR001611">
    <property type="entry name" value="Leu-rich_rpt"/>
</dbReference>
<dbReference type="PANTHER" id="PTHR24112">
    <property type="entry name" value="LEUCINE-RICH REPEAT, ISOFORM F-RELATED"/>
    <property type="match status" value="1"/>
</dbReference>
<evidence type="ECO:0000256" key="5">
    <source>
        <dbReference type="ARBA" id="ARBA00041209"/>
    </source>
</evidence>
<evidence type="ECO:0000256" key="1">
    <source>
        <dbReference type="ARBA" id="ARBA00022614"/>
    </source>
</evidence>
<evidence type="ECO:0000313" key="7">
    <source>
        <dbReference type="EMBL" id="CAB1417776.1"/>
    </source>
</evidence>
<dbReference type="PANTHER" id="PTHR24112:SF9">
    <property type="entry name" value="PROTEIN PHOSPHATASE 1 REGULATORY SUBUNIT 37"/>
    <property type="match status" value="1"/>
</dbReference>
<comment type="caution">
    <text evidence="7">The sequence shown here is derived from an EMBL/GenBank/DDBJ whole genome shotgun (WGS) entry which is preliminary data.</text>
</comment>
<feature type="region of interest" description="Disordered" evidence="6">
    <location>
        <begin position="146"/>
        <end position="170"/>
    </location>
</feature>
<comment type="similarity">
    <text evidence="3">Belongs to the PPP1R37 family.</text>
</comment>
<keyword evidence="8" id="KW-1185">Reference proteome</keyword>
<dbReference type="SUPFAM" id="SSF52047">
    <property type="entry name" value="RNI-like"/>
    <property type="match status" value="1"/>
</dbReference>
<dbReference type="EMBL" id="CADEAL010000283">
    <property type="protein sequence ID" value="CAB1417776.1"/>
    <property type="molecule type" value="Genomic_DNA"/>
</dbReference>
<evidence type="ECO:0000256" key="3">
    <source>
        <dbReference type="ARBA" id="ARBA00038315"/>
    </source>
</evidence>
<reference evidence="7" key="1">
    <citation type="submission" date="2020-03" db="EMBL/GenBank/DDBJ databases">
        <authorList>
            <person name="Weist P."/>
        </authorList>
    </citation>
    <scope>NUCLEOTIDE SEQUENCE</scope>
</reference>
<evidence type="ECO:0000256" key="2">
    <source>
        <dbReference type="ARBA" id="ARBA00022737"/>
    </source>
</evidence>
<dbReference type="InterPro" id="IPR051279">
    <property type="entry name" value="PP1-Reg/Actin-Interact_Protein"/>
</dbReference>
<evidence type="ECO:0000256" key="4">
    <source>
        <dbReference type="ARBA" id="ARBA00040684"/>
    </source>
</evidence>
<gene>
    <name evidence="7" type="ORF">PLEPLA_LOCUS5595</name>
</gene>
<dbReference type="SMART" id="SM00368">
    <property type="entry name" value="LRR_RI"/>
    <property type="match status" value="3"/>
</dbReference>
<evidence type="ECO:0000313" key="8">
    <source>
        <dbReference type="Proteomes" id="UP001153269"/>
    </source>
</evidence>
<dbReference type="Gene3D" id="3.80.10.10">
    <property type="entry name" value="Ribonuclease Inhibitor"/>
    <property type="match status" value="1"/>
</dbReference>
<organism evidence="7 8">
    <name type="scientific">Pleuronectes platessa</name>
    <name type="common">European plaice</name>
    <dbReference type="NCBI Taxonomy" id="8262"/>
    <lineage>
        <taxon>Eukaryota</taxon>
        <taxon>Metazoa</taxon>
        <taxon>Chordata</taxon>
        <taxon>Craniata</taxon>
        <taxon>Vertebrata</taxon>
        <taxon>Euteleostomi</taxon>
        <taxon>Actinopterygii</taxon>
        <taxon>Neopterygii</taxon>
        <taxon>Teleostei</taxon>
        <taxon>Neoteleostei</taxon>
        <taxon>Acanthomorphata</taxon>
        <taxon>Carangaria</taxon>
        <taxon>Pleuronectiformes</taxon>
        <taxon>Pleuronectoidei</taxon>
        <taxon>Pleuronectidae</taxon>
        <taxon>Pleuronectes</taxon>
    </lineage>
</organism>
<evidence type="ECO:0000256" key="6">
    <source>
        <dbReference type="SAM" id="MobiDB-lite"/>
    </source>
</evidence>
<dbReference type="Proteomes" id="UP001153269">
    <property type="component" value="Unassembled WGS sequence"/>
</dbReference>
<dbReference type="Pfam" id="PF13516">
    <property type="entry name" value="LRR_6"/>
    <property type="match status" value="2"/>
</dbReference>
<feature type="compositionally biased region" description="Basic and acidic residues" evidence="6">
    <location>
        <begin position="146"/>
        <end position="155"/>
    </location>
</feature>
<dbReference type="AlphaFoldDB" id="A0A9N7TSM2"/>
<accession>A0A9N7TSM2</accession>
<proteinExistence type="inferred from homology"/>
<dbReference type="InterPro" id="IPR032675">
    <property type="entry name" value="LRR_dom_sf"/>
</dbReference>
<keyword evidence="1" id="KW-0433">Leucine-rich repeat</keyword>
<sequence length="170" mass="18927">MVHLAKTLSSEKLFLPLLLPYLPEKLLAMCWMCRCLCVLQLIEKKRSQPVLKVLQVLDLAENLLGNEGIQVIRTPLMVNCSVLQLGLAQANITCEGAVALAEFLAENRHIQRLDLRQNKLKVGGLMALCLSLRINHSLTHLDLDDATPEEQRPEENDAITSIHAPAGFTK</sequence>
<protein>
    <recommendedName>
        <fullName evidence="4">Protein phosphatase 1 regulatory subunit 37</fullName>
    </recommendedName>
    <alternativeName>
        <fullName evidence="5">Leucine-rich repeat-containing protein 68</fullName>
    </alternativeName>
</protein>
<keyword evidence="2" id="KW-0677">Repeat</keyword>